<evidence type="ECO:0000313" key="3">
    <source>
        <dbReference type="Proteomes" id="UP000000763"/>
    </source>
</evidence>
<evidence type="ECO:0000313" key="1">
    <source>
        <dbReference type="EMBL" id="BAC79828.1"/>
    </source>
</evidence>
<reference evidence="2" key="1">
    <citation type="submission" date="2001-09" db="EMBL/GenBank/DDBJ databases">
        <title>Oryza sativa nipponbare(GA3) genomic DNA, chromosome 7, BAC clone:OJ1301_C12.</title>
        <authorList>
            <person name="Sasaki T."/>
            <person name="Matsumoto T."/>
            <person name="Yamamoto K."/>
        </authorList>
    </citation>
    <scope>NUCLEOTIDE SEQUENCE</scope>
</reference>
<evidence type="ECO:0000313" key="2">
    <source>
        <dbReference type="EMBL" id="BAD30492.1"/>
    </source>
</evidence>
<dbReference type="EMBL" id="AP004276">
    <property type="protein sequence ID" value="BAC79828.1"/>
    <property type="molecule type" value="Genomic_DNA"/>
</dbReference>
<dbReference type="AlphaFoldDB" id="Q7XI90"/>
<accession>Q7XI90</accession>
<gene>
    <name evidence="2" type="ORF">OJ1301_C12.6</name>
    <name evidence="1" type="ORF">P0453G03.30</name>
</gene>
<reference evidence="1" key="2">
    <citation type="submission" date="2001-10" db="EMBL/GenBank/DDBJ databases">
        <title>Oryza sativa nipponbare(GA3) genomic DNA, chromosome 7, PAC clone:P0453G03.</title>
        <authorList>
            <person name="Sasaki T."/>
            <person name="Matsumoto T."/>
            <person name="Yamamoto K."/>
        </authorList>
    </citation>
    <scope>NUCLEOTIDE SEQUENCE</scope>
</reference>
<dbReference type="Proteomes" id="UP000000763">
    <property type="component" value="Chromosome 7"/>
</dbReference>
<dbReference type="EMBL" id="AP004185">
    <property type="protein sequence ID" value="BAD30492.1"/>
    <property type="molecule type" value="Genomic_DNA"/>
</dbReference>
<protein>
    <submittedName>
        <fullName evidence="1">Uncharacterized protein</fullName>
    </submittedName>
</protein>
<organism evidence="1 3">
    <name type="scientific">Oryza sativa subsp. japonica</name>
    <name type="common">Rice</name>
    <dbReference type="NCBI Taxonomy" id="39947"/>
    <lineage>
        <taxon>Eukaryota</taxon>
        <taxon>Viridiplantae</taxon>
        <taxon>Streptophyta</taxon>
        <taxon>Embryophyta</taxon>
        <taxon>Tracheophyta</taxon>
        <taxon>Spermatophyta</taxon>
        <taxon>Magnoliopsida</taxon>
        <taxon>Liliopsida</taxon>
        <taxon>Poales</taxon>
        <taxon>Poaceae</taxon>
        <taxon>BOP clade</taxon>
        <taxon>Oryzoideae</taxon>
        <taxon>Oryzeae</taxon>
        <taxon>Oryzinae</taxon>
        <taxon>Oryza</taxon>
        <taxon>Oryza sativa</taxon>
    </lineage>
</organism>
<name>Q7XI90_ORYSJ</name>
<reference evidence="3" key="3">
    <citation type="journal article" date="2005" name="Nature">
        <title>The map-based sequence of the rice genome.</title>
        <authorList>
            <consortium name="International rice genome sequencing project (IRGSP)"/>
            <person name="Matsumoto T."/>
            <person name="Wu J."/>
            <person name="Kanamori H."/>
            <person name="Katayose Y."/>
            <person name="Fujisawa M."/>
            <person name="Namiki N."/>
            <person name="Mizuno H."/>
            <person name="Yamamoto K."/>
            <person name="Antonio B.A."/>
            <person name="Baba T."/>
            <person name="Sakata K."/>
            <person name="Nagamura Y."/>
            <person name="Aoki H."/>
            <person name="Arikawa K."/>
            <person name="Arita K."/>
            <person name="Bito T."/>
            <person name="Chiden Y."/>
            <person name="Fujitsuka N."/>
            <person name="Fukunaka R."/>
            <person name="Hamada M."/>
            <person name="Harada C."/>
            <person name="Hayashi A."/>
            <person name="Hijishita S."/>
            <person name="Honda M."/>
            <person name="Hosokawa S."/>
            <person name="Ichikawa Y."/>
            <person name="Idonuma A."/>
            <person name="Iijima M."/>
            <person name="Ikeda M."/>
            <person name="Ikeno M."/>
            <person name="Ito K."/>
            <person name="Ito S."/>
            <person name="Ito T."/>
            <person name="Ito Y."/>
            <person name="Ito Y."/>
            <person name="Iwabuchi A."/>
            <person name="Kamiya K."/>
            <person name="Karasawa W."/>
            <person name="Kurita K."/>
            <person name="Katagiri S."/>
            <person name="Kikuta A."/>
            <person name="Kobayashi H."/>
            <person name="Kobayashi N."/>
            <person name="Machita K."/>
            <person name="Maehara T."/>
            <person name="Masukawa M."/>
            <person name="Mizubayashi T."/>
            <person name="Mukai Y."/>
            <person name="Nagasaki H."/>
            <person name="Nagata Y."/>
            <person name="Naito S."/>
            <person name="Nakashima M."/>
            <person name="Nakama Y."/>
            <person name="Nakamichi Y."/>
            <person name="Nakamura M."/>
            <person name="Meguro A."/>
            <person name="Negishi M."/>
            <person name="Ohta I."/>
            <person name="Ohta T."/>
            <person name="Okamoto M."/>
            <person name="Ono N."/>
            <person name="Saji S."/>
            <person name="Sakaguchi M."/>
            <person name="Sakai K."/>
            <person name="Shibata M."/>
            <person name="Shimokawa T."/>
            <person name="Song J."/>
            <person name="Takazaki Y."/>
            <person name="Terasawa K."/>
            <person name="Tsugane M."/>
            <person name="Tsuji K."/>
            <person name="Ueda S."/>
            <person name="Waki K."/>
            <person name="Yamagata H."/>
            <person name="Yamamoto M."/>
            <person name="Yamamoto S."/>
            <person name="Yamane H."/>
            <person name="Yoshiki S."/>
            <person name="Yoshihara R."/>
            <person name="Yukawa K."/>
            <person name="Zhong H."/>
            <person name="Yano M."/>
            <person name="Yuan Q."/>
            <person name="Ouyang S."/>
            <person name="Liu J."/>
            <person name="Jones K.M."/>
            <person name="Gansberger K."/>
            <person name="Moffat K."/>
            <person name="Hill J."/>
            <person name="Bera J."/>
            <person name="Fadrosh D."/>
            <person name="Jin S."/>
            <person name="Johri S."/>
            <person name="Kim M."/>
            <person name="Overton L."/>
            <person name="Reardon M."/>
            <person name="Tsitrin T."/>
            <person name="Vuong H."/>
            <person name="Weaver B."/>
            <person name="Ciecko A."/>
            <person name="Tallon L."/>
            <person name="Jackson J."/>
            <person name="Pai G."/>
            <person name="Aken S.V."/>
            <person name="Utterback T."/>
            <person name="Reidmuller S."/>
            <person name="Feldblyum T."/>
            <person name="Hsiao J."/>
            <person name="Zismann V."/>
            <person name="Iobst S."/>
            <person name="de Vazeille A.R."/>
            <person name="Buell C.R."/>
            <person name="Ying K."/>
            <person name="Li Y."/>
            <person name="Lu T."/>
            <person name="Huang Y."/>
            <person name="Zhao Q."/>
            <person name="Feng Q."/>
            <person name="Zhang L."/>
            <person name="Zhu J."/>
            <person name="Weng Q."/>
            <person name="Mu J."/>
            <person name="Lu Y."/>
            <person name="Fan D."/>
            <person name="Liu Y."/>
            <person name="Guan J."/>
            <person name="Zhang Y."/>
            <person name="Yu S."/>
            <person name="Liu X."/>
            <person name="Zhang Y."/>
            <person name="Hong G."/>
            <person name="Han B."/>
            <person name="Choisne N."/>
            <person name="Demange N."/>
            <person name="Orjeda G."/>
            <person name="Samain S."/>
            <person name="Cattolico L."/>
            <person name="Pelletier E."/>
            <person name="Couloux A."/>
            <person name="Segurens B."/>
            <person name="Wincker P."/>
            <person name="D'Hont A."/>
            <person name="Scarpelli C."/>
            <person name="Weissenbach J."/>
            <person name="Salanoubat M."/>
            <person name="Quetier F."/>
            <person name="Yu Y."/>
            <person name="Kim H.R."/>
            <person name="Rambo T."/>
            <person name="Currie J."/>
            <person name="Collura K."/>
            <person name="Luo M."/>
            <person name="Yang T."/>
            <person name="Ammiraju J.S.S."/>
            <person name="Engler F."/>
            <person name="Soderlund C."/>
            <person name="Wing R.A."/>
            <person name="Palmer L.E."/>
            <person name="de la Bastide M."/>
            <person name="Spiegel L."/>
            <person name="Nascimento L."/>
            <person name="Zutavern T."/>
            <person name="O'Shaughnessy A."/>
            <person name="Dike S."/>
            <person name="Dedhia N."/>
            <person name="Preston R."/>
            <person name="Balija V."/>
            <person name="McCombie W.R."/>
            <person name="Chow T."/>
            <person name="Chen H."/>
            <person name="Chung M."/>
            <person name="Chen C."/>
            <person name="Shaw J."/>
            <person name="Wu H."/>
            <person name="Hsiao K."/>
            <person name="Chao Y."/>
            <person name="Chu M."/>
            <person name="Cheng C."/>
            <person name="Hour A."/>
            <person name="Lee P."/>
            <person name="Lin S."/>
            <person name="Lin Y."/>
            <person name="Liou J."/>
            <person name="Liu S."/>
            <person name="Hsing Y."/>
            <person name="Raghuvanshi S."/>
            <person name="Mohanty A."/>
            <person name="Bharti A.K."/>
            <person name="Gaur A."/>
            <person name="Gupta V."/>
            <person name="Kumar D."/>
            <person name="Ravi V."/>
            <person name="Vij S."/>
            <person name="Kapur A."/>
            <person name="Khurana P."/>
            <person name="Khurana P."/>
            <person name="Khurana J.P."/>
            <person name="Tyagi A.K."/>
            <person name="Gaikwad K."/>
            <person name="Singh A."/>
            <person name="Dalal V."/>
            <person name="Srivastava S."/>
            <person name="Dixit A."/>
            <person name="Pal A.K."/>
            <person name="Ghazi I.A."/>
            <person name="Yadav M."/>
            <person name="Pandit A."/>
            <person name="Bhargava A."/>
            <person name="Sureshbabu K."/>
            <person name="Batra K."/>
            <person name="Sharma T.R."/>
            <person name="Mohapatra T."/>
            <person name="Singh N.K."/>
            <person name="Messing J."/>
            <person name="Nelson A.B."/>
            <person name="Fuks G."/>
            <person name="Kavchok S."/>
            <person name="Keizer G."/>
            <person name="Linton E."/>
            <person name="Llaca V."/>
            <person name="Song R."/>
            <person name="Tanyolac B."/>
            <person name="Young S."/>
            <person name="Ho-Il K."/>
            <person name="Hahn J.H."/>
            <person name="Sangsakoo G."/>
            <person name="Vanavichit A."/>
            <person name="de Mattos Luiz.A.T."/>
            <person name="Zimmer P.D."/>
            <person name="Malone G."/>
            <person name="Dellagostin O."/>
            <person name="de Oliveira A.C."/>
            <person name="Bevan M."/>
            <person name="Bancroft I."/>
            <person name="Minx P."/>
            <person name="Cordum H."/>
            <person name="Wilson R."/>
            <person name="Cheng Z."/>
            <person name="Jin W."/>
            <person name="Jiang J."/>
            <person name="Leong S.A."/>
            <person name="Iwama H."/>
            <person name="Gojobori T."/>
            <person name="Itoh T."/>
            <person name="Niimura Y."/>
            <person name="Fujii Y."/>
            <person name="Habara T."/>
            <person name="Sakai H."/>
            <person name="Sato Y."/>
            <person name="Wilson G."/>
            <person name="Kumar K."/>
            <person name="McCouch S."/>
            <person name="Juretic N."/>
            <person name="Hoen D."/>
            <person name="Wright S."/>
            <person name="Bruskiewich R."/>
            <person name="Bureau T."/>
            <person name="Miyao A."/>
            <person name="Hirochika H."/>
            <person name="Nishikawa T."/>
            <person name="Kadowaki K."/>
            <person name="Sugiura M."/>
            <person name="Burr B."/>
            <person name="Sasaki T."/>
        </authorList>
    </citation>
    <scope>NUCLEOTIDE SEQUENCE [LARGE SCALE GENOMIC DNA]</scope>
    <source>
        <strain evidence="3">cv. Nipponbare</strain>
    </source>
</reference>
<sequence>MTLVISLSFASTGSNVVASLQAAPPARPRRIKCSVERLGRRALKTLSGAPAPPLPWPSEGLGAAHAEGLRSVTWHPEAPWPPQRYLIAPRGTGGKPGRAATWPDGKVTSLYCAYPRSYITDKYSIRFKIFDTVDFLAHV</sequence>
<proteinExistence type="predicted"/>
<reference evidence="3" key="4">
    <citation type="journal article" date="2008" name="Nucleic Acids Res.">
        <title>The rice annotation project database (RAP-DB): 2008 update.</title>
        <authorList>
            <consortium name="The rice annotation project (RAP)"/>
        </authorList>
    </citation>
    <scope>GENOME REANNOTATION</scope>
    <source>
        <strain evidence="3">cv. Nipponbare</strain>
    </source>
</reference>